<protein>
    <submittedName>
        <fullName evidence="1">Uncharacterized protein</fullName>
    </submittedName>
</protein>
<reference evidence="1" key="1">
    <citation type="journal article" date="2023" name="Mol. Phylogenet. Evol.">
        <title>Genome-scale phylogeny and comparative genomics of the fungal order Sordariales.</title>
        <authorList>
            <person name="Hensen N."/>
            <person name="Bonometti L."/>
            <person name="Westerberg I."/>
            <person name="Brannstrom I.O."/>
            <person name="Guillou S."/>
            <person name="Cros-Aarteil S."/>
            <person name="Calhoun S."/>
            <person name="Haridas S."/>
            <person name="Kuo A."/>
            <person name="Mondo S."/>
            <person name="Pangilinan J."/>
            <person name="Riley R."/>
            <person name="LaButti K."/>
            <person name="Andreopoulos B."/>
            <person name="Lipzen A."/>
            <person name="Chen C."/>
            <person name="Yan M."/>
            <person name="Daum C."/>
            <person name="Ng V."/>
            <person name="Clum A."/>
            <person name="Steindorff A."/>
            <person name="Ohm R.A."/>
            <person name="Martin F."/>
            <person name="Silar P."/>
            <person name="Natvig D.O."/>
            <person name="Lalanne C."/>
            <person name="Gautier V."/>
            <person name="Ament-Velasquez S.L."/>
            <person name="Kruys A."/>
            <person name="Hutchinson M.I."/>
            <person name="Powell A.J."/>
            <person name="Barry K."/>
            <person name="Miller A.N."/>
            <person name="Grigoriev I.V."/>
            <person name="Debuchy R."/>
            <person name="Gladieux P."/>
            <person name="Hiltunen Thoren M."/>
            <person name="Johannesson H."/>
        </authorList>
    </citation>
    <scope>NUCLEOTIDE SEQUENCE</scope>
    <source>
        <strain evidence="1">FGSC 1904</strain>
    </source>
</reference>
<evidence type="ECO:0000313" key="1">
    <source>
        <dbReference type="EMBL" id="KAK3388784.1"/>
    </source>
</evidence>
<dbReference type="Proteomes" id="UP001281003">
    <property type="component" value="Unassembled WGS sequence"/>
</dbReference>
<dbReference type="AlphaFoldDB" id="A0AAE0NWB3"/>
<name>A0AAE0NWB3_SORBR</name>
<accession>A0AAE0NWB3</accession>
<keyword evidence="2" id="KW-1185">Reference proteome</keyword>
<evidence type="ECO:0000313" key="2">
    <source>
        <dbReference type="Proteomes" id="UP001281003"/>
    </source>
</evidence>
<proteinExistence type="predicted"/>
<reference evidence="1" key="2">
    <citation type="submission" date="2023-07" db="EMBL/GenBank/DDBJ databases">
        <authorList>
            <consortium name="Lawrence Berkeley National Laboratory"/>
            <person name="Haridas S."/>
            <person name="Hensen N."/>
            <person name="Bonometti L."/>
            <person name="Westerberg I."/>
            <person name="Brannstrom I.O."/>
            <person name="Guillou S."/>
            <person name="Cros-Aarteil S."/>
            <person name="Calhoun S."/>
            <person name="Kuo A."/>
            <person name="Mondo S."/>
            <person name="Pangilinan J."/>
            <person name="Riley R."/>
            <person name="LaButti K."/>
            <person name="Andreopoulos B."/>
            <person name="Lipzen A."/>
            <person name="Chen C."/>
            <person name="Yanf M."/>
            <person name="Daum C."/>
            <person name="Ng V."/>
            <person name="Clum A."/>
            <person name="Steindorff A."/>
            <person name="Ohm R."/>
            <person name="Martin F."/>
            <person name="Silar P."/>
            <person name="Natvig D."/>
            <person name="Lalanne C."/>
            <person name="Gautier V."/>
            <person name="Ament-velasquez S.L."/>
            <person name="Kruys A."/>
            <person name="Hutchinson M.I."/>
            <person name="Powell A.J."/>
            <person name="Barry K."/>
            <person name="Miller A.N."/>
            <person name="Grigoriev I.V."/>
            <person name="Debuchy R."/>
            <person name="Gladieux P."/>
            <person name="Thoren M.H."/>
            <person name="Johannesson H."/>
        </authorList>
    </citation>
    <scope>NUCLEOTIDE SEQUENCE</scope>
    <source>
        <strain evidence="1">FGSC 1904</strain>
    </source>
</reference>
<sequence length="63" mass="6888">MAIYEIGETIVYTDLDGDEALGIIRSIVDPLNNSEVSLYEVQDVETGEYFTVAESRISGASDI</sequence>
<dbReference type="EMBL" id="JAUTDP010000015">
    <property type="protein sequence ID" value="KAK3388784.1"/>
    <property type="molecule type" value="Genomic_DNA"/>
</dbReference>
<organism evidence="1 2">
    <name type="scientific">Sordaria brevicollis</name>
    <dbReference type="NCBI Taxonomy" id="83679"/>
    <lineage>
        <taxon>Eukaryota</taxon>
        <taxon>Fungi</taxon>
        <taxon>Dikarya</taxon>
        <taxon>Ascomycota</taxon>
        <taxon>Pezizomycotina</taxon>
        <taxon>Sordariomycetes</taxon>
        <taxon>Sordariomycetidae</taxon>
        <taxon>Sordariales</taxon>
        <taxon>Sordariaceae</taxon>
        <taxon>Sordaria</taxon>
    </lineage>
</organism>
<comment type="caution">
    <text evidence="1">The sequence shown here is derived from an EMBL/GenBank/DDBJ whole genome shotgun (WGS) entry which is preliminary data.</text>
</comment>
<gene>
    <name evidence="1" type="ORF">B0T20DRAFT_102745</name>
</gene>